<dbReference type="InterPro" id="IPR044516">
    <property type="entry name" value="UXS-like"/>
</dbReference>
<dbReference type="PANTHER" id="PTHR43078:SF6">
    <property type="entry name" value="UDP-GLUCURONIC ACID DECARBOXYLASE 1"/>
    <property type="match status" value="1"/>
</dbReference>
<dbReference type="GO" id="GO:0005737">
    <property type="term" value="C:cytoplasm"/>
    <property type="evidence" value="ECO:0007669"/>
    <property type="project" value="TreeGrafter"/>
</dbReference>
<evidence type="ECO:0000256" key="4">
    <source>
        <dbReference type="ARBA" id="ARBA00023239"/>
    </source>
</evidence>
<dbReference type="OrthoDB" id="9801785at2"/>
<keyword evidence="4" id="KW-0456">Lyase</keyword>
<keyword evidence="2" id="KW-0210">Decarboxylase</keyword>
<gene>
    <name evidence="6" type="ORF">NH26_11450</name>
</gene>
<dbReference type="AlphaFoldDB" id="A0A1S1Z0X6"/>
<dbReference type="GO" id="GO:0070403">
    <property type="term" value="F:NAD+ binding"/>
    <property type="evidence" value="ECO:0007669"/>
    <property type="project" value="InterPro"/>
</dbReference>
<keyword evidence="3" id="KW-0520">NAD</keyword>
<keyword evidence="7" id="KW-1185">Reference proteome</keyword>
<dbReference type="PANTHER" id="PTHR43078">
    <property type="entry name" value="UDP-GLUCURONIC ACID DECARBOXYLASE-RELATED"/>
    <property type="match status" value="1"/>
</dbReference>
<dbReference type="Gene3D" id="3.40.50.720">
    <property type="entry name" value="NAD(P)-binding Rossmann-like Domain"/>
    <property type="match status" value="1"/>
</dbReference>
<protein>
    <submittedName>
        <fullName evidence="6">Epimerase</fullName>
    </submittedName>
</protein>
<reference evidence="6 7" key="1">
    <citation type="journal article" date="2012" name="Int. J. Syst. Evol. Microbiol.">
        <title>Flammeovirga pacifica sp. nov., isolated from deep-sea sediment.</title>
        <authorList>
            <person name="Xu H."/>
            <person name="Fu Y."/>
            <person name="Yang N."/>
            <person name="Ding Z."/>
            <person name="Lai Q."/>
            <person name="Zeng R."/>
        </authorList>
    </citation>
    <scope>NUCLEOTIDE SEQUENCE [LARGE SCALE GENOMIC DNA]</scope>
    <source>
        <strain evidence="7">DSM 24597 / LMG 26175 / WPAGA1</strain>
    </source>
</reference>
<dbReference type="InterPro" id="IPR001509">
    <property type="entry name" value="Epimerase_deHydtase"/>
</dbReference>
<comment type="cofactor">
    <cofactor evidence="1">
        <name>NAD(+)</name>
        <dbReference type="ChEBI" id="CHEBI:57540"/>
    </cofactor>
</comment>
<dbReference type="Pfam" id="PF01370">
    <property type="entry name" value="Epimerase"/>
    <property type="match status" value="1"/>
</dbReference>
<dbReference type="RefSeq" id="WP_044224243.1">
    <property type="nucleotide sequence ID" value="NZ_JRYR02000001.1"/>
</dbReference>
<organism evidence="6 7">
    <name type="scientific">Flammeovirga pacifica</name>
    <dbReference type="NCBI Taxonomy" id="915059"/>
    <lineage>
        <taxon>Bacteria</taxon>
        <taxon>Pseudomonadati</taxon>
        <taxon>Bacteroidota</taxon>
        <taxon>Cytophagia</taxon>
        <taxon>Cytophagales</taxon>
        <taxon>Flammeovirgaceae</taxon>
        <taxon>Flammeovirga</taxon>
    </lineage>
</organism>
<dbReference type="Proteomes" id="UP000179797">
    <property type="component" value="Unassembled WGS sequence"/>
</dbReference>
<evidence type="ECO:0000256" key="1">
    <source>
        <dbReference type="ARBA" id="ARBA00001911"/>
    </source>
</evidence>
<comment type="caution">
    <text evidence="6">The sequence shown here is derived from an EMBL/GenBank/DDBJ whole genome shotgun (WGS) entry which is preliminary data.</text>
</comment>
<accession>A0A1S1Z0X6</accession>
<evidence type="ECO:0000259" key="5">
    <source>
        <dbReference type="Pfam" id="PF01370"/>
    </source>
</evidence>
<evidence type="ECO:0000313" key="6">
    <source>
        <dbReference type="EMBL" id="OHX66918.1"/>
    </source>
</evidence>
<dbReference type="GO" id="GO:0042732">
    <property type="term" value="P:D-xylose metabolic process"/>
    <property type="evidence" value="ECO:0007669"/>
    <property type="project" value="InterPro"/>
</dbReference>
<dbReference type="EMBL" id="JRYR02000001">
    <property type="protein sequence ID" value="OHX66918.1"/>
    <property type="molecule type" value="Genomic_DNA"/>
</dbReference>
<dbReference type="SUPFAM" id="SSF51735">
    <property type="entry name" value="NAD(P)-binding Rossmann-fold domains"/>
    <property type="match status" value="1"/>
</dbReference>
<dbReference type="STRING" id="915059.NH26_11450"/>
<dbReference type="InterPro" id="IPR036291">
    <property type="entry name" value="NAD(P)-bd_dom_sf"/>
</dbReference>
<sequence>MNKFLITGGAGFVPSSVADRLLENPNNFVVCVDNFLTGEAWKVPNHPNCKFIKCDVNRYEEIAAIMTSYKFDYVFHYAAVVGVKRTLANPVLVLEDIQGIENVLRLSKNTGVKRVFYSSSSEVYGEPVHLPQHEHTTPLNSRLPYAIVKNVGEAYCRSFKQEFDLDYTILRFFNTYGPKQSTDFVMSKFIDAALRNEPITLYGDGSQTRTFCYIKDNVDSTINMLEKDLVVNDVINVGNDFITSIKELAEIIIEATNSSSEIVYLDPLKEGDMTRRQPDIEKMKSILGRELTPLKQGLTKVIQSRKKLLQEKGML</sequence>
<evidence type="ECO:0000256" key="2">
    <source>
        <dbReference type="ARBA" id="ARBA00022793"/>
    </source>
</evidence>
<evidence type="ECO:0000313" key="7">
    <source>
        <dbReference type="Proteomes" id="UP000179797"/>
    </source>
</evidence>
<dbReference type="GO" id="GO:0048040">
    <property type="term" value="F:UDP-glucuronate decarboxylase activity"/>
    <property type="evidence" value="ECO:0007669"/>
    <property type="project" value="TreeGrafter"/>
</dbReference>
<evidence type="ECO:0000256" key="3">
    <source>
        <dbReference type="ARBA" id="ARBA00023027"/>
    </source>
</evidence>
<feature type="domain" description="NAD-dependent epimerase/dehydratase" evidence="5">
    <location>
        <begin position="5"/>
        <end position="238"/>
    </location>
</feature>
<name>A0A1S1Z0X6_FLAPC</name>
<proteinExistence type="predicted"/>